<dbReference type="EMBL" id="QYTU02000002">
    <property type="protein sequence ID" value="RWR14546.1"/>
    <property type="molecule type" value="Genomic_DNA"/>
</dbReference>
<dbReference type="Proteomes" id="UP000273811">
    <property type="component" value="Unassembled WGS sequence"/>
</dbReference>
<dbReference type="OrthoDB" id="1432909at2"/>
<evidence type="ECO:0000313" key="2">
    <source>
        <dbReference type="Proteomes" id="UP000273811"/>
    </source>
</evidence>
<accession>A0A443J2J9</accession>
<sequence>MFPPSILTIEGKYIVYYQIILLQVTFKTASNVNNVRLYLEIDHNSPTSSGEAWFDRIQLEKADVSSPYNPIGNSSFENGLTSWTKTSGTATVDQANAYDGKTSLKMTRTTAQDGI</sequence>
<dbReference type="RefSeq" id="WP_120069101.1">
    <property type="nucleotide sequence ID" value="NZ_CP126113.1"/>
</dbReference>
<protein>
    <submittedName>
        <fullName evidence="1">Uncharacterized protein</fullName>
    </submittedName>
</protein>
<dbReference type="AlphaFoldDB" id="A0A443J2J9"/>
<comment type="caution">
    <text evidence="1">The sequence shown here is derived from an EMBL/GenBank/DDBJ whole genome shotgun (WGS) entry which is preliminary data.</text>
</comment>
<name>A0A443J2J9_9BACI</name>
<keyword evidence="2" id="KW-1185">Reference proteome</keyword>
<proteinExistence type="predicted"/>
<dbReference type="Gene3D" id="2.60.120.260">
    <property type="entry name" value="Galactose-binding domain-like"/>
    <property type="match status" value="2"/>
</dbReference>
<organism evidence="1 2">
    <name type="scientific">Siminovitchia fortis</name>
    <dbReference type="NCBI Taxonomy" id="254758"/>
    <lineage>
        <taxon>Bacteria</taxon>
        <taxon>Bacillati</taxon>
        <taxon>Bacillota</taxon>
        <taxon>Bacilli</taxon>
        <taxon>Bacillales</taxon>
        <taxon>Bacillaceae</taxon>
        <taxon>Siminovitchia</taxon>
    </lineage>
</organism>
<reference evidence="1" key="1">
    <citation type="submission" date="2018-12" db="EMBL/GenBank/DDBJ databases">
        <authorList>
            <person name="Sun L."/>
            <person name="Chen Z."/>
        </authorList>
    </citation>
    <scope>NUCLEOTIDE SEQUENCE [LARGE SCALE GENOMIC DNA]</scope>
    <source>
        <strain evidence="1">DSM 16012</strain>
    </source>
</reference>
<gene>
    <name evidence="1" type="ORF">D4N35_001850</name>
</gene>
<evidence type="ECO:0000313" key="1">
    <source>
        <dbReference type="EMBL" id="RWR14546.1"/>
    </source>
</evidence>